<organism evidence="1 2">
    <name type="scientific">Paraprevotella xylaniphila YIT 11841</name>
    <dbReference type="NCBI Taxonomy" id="762982"/>
    <lineage>
        <taxon>Bacteria</taxon>
        <taxon>Pseudomonadati</taxon>
        <taxon>Bacteroidota</taxon>
        <taxon>Bacteroidia</taxon>
        <taxon>Bacteroidales</taxon>
        <taxon>Prevotellaceae</taxon>
        <taxon>Paraprevotella</taxon>
    </lineage>
</organism>
<proteinExistence type="predicted"/>
<dbReference type="Pfam" id="PF14902">
    <property type="entry name" value="DUF4494"/>
    <property type="match status" value="1"/>
</dbReference>
<dbReference type="HOGENOM" id="CLU_107508_0_0_10"/>
<dbReference type="Proteomes" id="UP000005546">
    <property type="component" value="Unassembled WGS sequence"/>
</dbReference>
<dbReference type="AlphaFoldDB" id="F3QQA5"/>
<name>F3QQA5_9BACT</name>
<dbReference type="RefSeq" id="WP_008624528.1">
    <property type="nucleotide sequence ID" value="NZ_GL883812.1"/>
</dbReference>
<evidence type="ECO:0000313" key="2">
    <source>
        <dbReference type="Proteomes" id="UP000005546"/>
    </source>
</evidence>
<protein>
    <submittedName>
        <fullName evidence="1">Uncharacterized protein</fullName>
    </submittedName>
</protein>
<dbReference type="EMBL" id="AFBR01000008">
    <property type="protein sequence ID" value="EGG57396.1"/>
    <property type="molecule type" value="Genomic_DNA"/>
</dbReference>
<dbReference type="OrthoDB" id="954784at2"/>
<sequence>MMNEWFECKVRYEKTLENGLVKKVTEPYLVDALSFTEAERRFIEEIEPFMSGEFQVTDIKRAKYAELFETDEDAADRWFKAKVAFITLDEKSGAEKKSNQNMLIQASDLRDAVKRLDKGMESTMADYEIASIAETPIMDVFHYKTEVDEKPEFPEA</sequence>
<comment type="caution">
    <text evidence="1">The sequence shown here is derived from an EMBL/GenBank/DDBJ whole genome shotgun (WGS) entry which is preliminary data.</text>
</comment>
<dbReference type="eggNOG" id="ENOG502ZVB7">
    <property type="taxonomic scope" value="Bacteria"/>
</dbReference>
<dbReference type="InterPro" id="IPR027848">
    <property type="entry name" value="DUF4494"/>
</dbReference>
<evidence type="ECO:0000313" key="1">
    <source>
        <dbReference type="EMBL" id="EGG57396.1"/>
    </source>
</evidence>
<keyword evidence="2" id="KW-1185">Reference proteome</keyword>
<accession>F3QQA5</accession>
<reference evidence="1 2" key="1">
    <citation type="submission" date="2011-02" db="EMBL/GenBank/DDBJ databases">
        <authorList>
            <person name="Weinstock G."/>
            <person name="Sodergren E."/>
            <person name="Clifton S."/>
            <person name="Fulton L."/>
            <person name="Fulton B."/>
            <person name="Courtney L."/>
            <person name="Fronick C."/>
            <person name="Harrison M."/>
            <person name="Strong C."/>
            <person name="Farmer C."/>
            <person name="Delahaunty K."/>
            <person name="Markovic C."/>
            <person name="Hall O."/>
            <person name="Minx P."/>
            <person name="Tomlinson C."/>
            <person name="Mitreva M."/>
            <person name="Hou S."/>
            <person name="Chen J."/>
            <person name="Wollam A."/>
            <person name="Pepin K.H."/>
            <person name="Johnson M."/>
            <person name="Bhonagiri V."/>
            <person name="Zhang X."/>
            <person name="Suruliraj S."/>
            <person name="Warren W."/>
            <person name="Chinwalla A."/>
            <person name="Mardis E.R."/>
            <person name="Wilson R.K."/>
        </authorList>
    </citation>
    <scope>NUCLEOTIDE SEQUENCE [LARGE SCALE GENOMIC DNA]</scope>
    <source>
        <strain evidence="1 2">YIT 11841</strain>
    </source>
</reference>
<dbReference type="STRING" id="762982.HMPREF9442_00343"/>
<gene>
    <name evidence="1" type="ORF">HMPREF9442_00343</name>
</gene>